<accession>A0A916ZYT3</accession>
<sequence>MMARLSAITIRRLVLAGIALALVIAIAMGVFHRDIDAPTAAKIADKLQVQYARTSGQPPRAFTGREDMQWADGWEFRWRYLPCPELASLRVWISRDGRSARYAELPDCAPDNGLNVAPLKV</sequence>
<evidence type="ECO:0000313" key="1">
    <source>
        <dbReference type="EMBL" id="GGE17327.1"/>
    </source>
</evidence>
<proteinExistence type="predicted"/>
<evidence type="ECO:0000313" key="2">
    <source>
        <dbReference type="Proteomes" id="UP000635071"/>
    </source>
</evidence>
<dbReference type="EMBL" id="BMJM01000009">
    <property type="protein sequence ID" value="GGE17327.1"/>
    <property type="molecule type" value="Genomic_DNA"/>
</dbReference>
<name>A0A916ZYT3_9SPHN</name>
<comment type="caution">
    <text evidence="1">The sequence shown here is derived from an EMBL/GenBank/DDBJ whole genome shotgun (WGS) entry which is preliminary data.</text>
</comment>
<reference evidence="1" key="1">
    <citation type="journal article" date="2014" name="Int. J. Syst. Evol. Microbiol.">
        <title>Complete genome sequence of Corynebacterium casei LMG S-19264T (=DSM 44701T), isolated from a smear-ripened cheese.</title>
        <authorList>
            <consortium name="US DOE Joint Genome Institute (JGI-PGF)"/>
            <person name="Walter F."/>
            <person name="Albersmeier A."/>
            <person name="Kalinowski J."/>
            <person name="Ruckert C."/>
        </authorList>
    </citation>
    <scope>NUCLEOTIDE SEQUENCE</scope>
    <source>
        <strain evidence="1">CGMCC 1.15519</strain>
    </source>
</reference>
<keyword evidence="2" id="KW-1185">Reference proteome</keyword>
<protein>
    <submittedName>
        <fullName evidence="1">Uncharacterized protein</fullName>
    </submittedName>
</protein>
<dbReference type="AlphaFoldDB" id="A0A916ZYT3"/>
<organism evidence="1 2">
    <name type="scientific">Sandarakinorhabdus glacialis</name>
    <dbReference type="NCBI Taxonomy" id="1614636"/>
    <lineage>
        <taxon>Bacteria</taxon>
        <taxon>Pseudomonadati</taxon>
        <taxon>Pseudomonadota</taxon>
        <taxon>Alphaproteobacteria</taxon>
        <taxon>Sphingomonadales</taxon>
        <taxon>Sphingosinicellaceae</taxon>
        <taxon>Sandarakinorhabdus</taxon>
    </lineage>
</organism>
<gene>
    <name evidence="1" type="ORF">GCM10011529_24810</name>
</gene>
<reference evidence="1" key="2">
    <citation type="submission" date="2020-09" db="EMBL/GenBank/DDBJ databases">
        <authorList>
            <person name="Sun Q."/>
            <person name="Zhou Y."/>
        </authorList>
    </citation>
    <scope>NUCLEOTIDE SEQUENCE</scope>
    <source>
        <strain evidence="1">CGMCC 1.15519</strain>
    </source>
</reference>
<dbReference type="Proteomes" id="UP000635071">
    <property type="component" value="Unassembled WGS sequence"/>
</dbReference>
<dbReference type="RefSeq" id="WP_188763280.1">
    <property type="nucleotide sequence ID" value="NZ_BMJM01000009.1"/>
</dbReference>